<keyword evidence="4 12" id="KW-0547">Nucleotide-binding</keyword>
<protein>
    <recommendedName>
        <fullName evidence="2 12">Diphosphomevalonate decarboxylase</fullName>
        <ecNumber evidence="2 12">4.1.1.33</ecNumber>
    </recommendedName>
</protein>
<accession>Q23R64</accession>
<dbReference type="InterPro" id="IPR036554">
    <property type="entry name" value="GHMP_kinase_C_sf"/>
</dbReference>
<sequence length="432" mass="48646">MITVKGDILKVKTTYETSPNIALVKYWGKFDEEYILPLNSSTGITLSTEDLQTRTTITLTNKYKDIKFLLNGQPHPVSGRLKKILKFFEDKALAALGEELVPLQEGESQDTKRKTLKEFLNGDLSQLKLKIKSVNSFPTASGLASSASGLAALSVCLFDVYHMKEEYEFQRSVIARLGSGSASRSIYGGLVEWTGVPHQYLQKKFESKNNEIQLSEQEYEQLSKLCIAKQTHNETFFEDLDVFVVAYSFESKEVPSTSGMLQSTQTSELLKYRALNTAHVHIAGVKKAIEEKNYNELARLVRLDSNQFHAVCLDTTPPIFYLNDFSKNMINFIHQLDSALEYHVAYTFDAGPHAVLLVHKNHTTQVLRAIYEAFSINDMSSLSQRAQQTLKQAMQSELPESIQKIIQTNKPKITTTPSYIIHTKVGKGPTKI</sequence>
<evidence type="ECO:0000256" key="8">
    <source>
        <dbReference type="ARBA" id="ARBA00023098"/>
    </source>
</evidence>
<evidence type="ECO:0000256" key="4">
    <source>
        <dbReference type="ARBA" id="ARBA00022741"/>
    </source>
</evidence>
<evidence type="ECO:0000256" key="12">
    <source>
        <dbReference type="PIRNR" id="PIRNR015950"/>
    </source>
</evidence>
<comment type="function">
    <text evidence="13">Catalyzes the ATP dependent decarboxylation of (R)-5-diphosphomevalonate to form isopentenyl diphosphate (IPP). Functions in the mevalonate (MVA) pathway leading to isopentenyl diphosphate (IPP), a key precursor for the biosynthesis of isoprenoids and sterol synthesis.</text>
</comment>
<keyword evidence="11 12" id="KW-0456">Lyase</keyword>
<dbReference type="eggNOG" id="KOG2833">
    <property type="taxonomic scope" value="Eukaryota"/>
</dbReference>
<proteinExistence type="inferred from homology"/>
<dbReference type="OrthoDB" id="10253702at2759"/>
<organism evidence="16 17">
    <name type="scientific">Tetrahymena thermophila (strain SB210)</name>
    <dbReference type="NCBI Taxonomy" id="312017"/>
    <lineage>
        <taxon>Eukaryota</taxon>
        <taxon>Sar</taxon>
        <taxon>Alveolata</taxon>
        <taxon>Ciliophora</taxon>
        <taxon>Intramacronucleata</taxon>
        <taxon>Oligohymenophorea</taxon>
        <taxon>Hymenostomatida</taxon>
        <taxon>Tetrahymenina</taxon>
        <taxon>Tetrahymenidae</taxon>
        <taxon>Tetrahymena</taxon>
    </lineage>
</organism>
<dbReference type="GO" id="GO:0004163">
    <property type="term" value="F:diphosphomevalonate decarboxylase activity"/>
    <property type="evidence" value="ECO:0007669"/>
    <property type="project" value="UniProtKB-UniRule"/>
</dbReference>
<dbReference type="NCBIfam" id="TIGR01240">
    <property type="entry name" value="mevDPdecarb"/>
    <property type="match status" value="1"/>
</dbReference>
<dbReference type="GO" id="GO:0005829">
    <property type="term" value="C:cytosol"/>
    <property type="evidence" value="ECO:0007669"/>
    <property type="project" value="InterPro"/>
</dbReference>
<dbReference type="InterPro" id="IPR029765">
    <property type="entry name" value="Mev_diP_decarb"/>
</dbReference>
<evidence type="ECO:0000256" key="11">
    <source>
        <dbReference type="ARBA" id="ARBA00023239"/>
    </source>
</evidence>
<evidence type="ECO:0000256" key="7">
    <source>
        <dbReference type="ARBA" id="ARBA00023011"/>
    </source>
</evidence>
<feature type="domain" description="Mvd1 C-terminal" evidence="14">
    <location>
        <begin position="243"/>
        <end position="431"/>
    </location>
</feature>
<keyword evidence="10 13" id="KW-0753">Steroid metabolism</keyword>
<dbReference type="InParanoid" id="Q23R64"/>
<comment type="catalytic activity">
    <reaction evidence="12 13">
        <text>(R)-5-diphosphomevalonate + ATP = isopentenyl diphosphate + ADP + phosphate + CO2</text>
        <dbReference type="Rhea" id="RHEA:23732"/>
        <dbReference type="ChEBI" id="CHEBI:16526"/>
        <dbReference type="ChEBI" id="CHEBI:30616"/>
        <dbReference type="ChEBI" id="CHEBI:43474"/>
        <dbReference type="ChEBI" id="CHEBI:57557"/>
        <dbReference type="ChEBI" id="CHEBI:128769"/>
        <dbReference type="ChEBI" id="CHEBI:456216"/>
        <dbReference type="EC" id="4.1.1.33"/>
    </reaction>
</comment>
<dbReference type="Gene3D" id="3.30.70.890">
    <property type="entry name" value="GHMP kinase, C-terminal domain"/>
    <property type="match status" value="1"/>
</dbReference>
<evidence type="ECO:0000256" key="5">
    <source>
        <dbReference type="ARBA" id="ARBA00022840"/>
    </source>
</evidence>
<keyword evidence="17" id="KW-1185">Reference proteome</keyword>
<dbReference type="EMBL" id="GG662645">
    <property type="protein sequence ID" value="EAR98977.1"/>
    <property type="molecule type" value="Genomic_DNA"/>
</dbReference>
<evidence type="ECO:0000256" key="6">
    <source>
        <dbReference type="ARBA" id="ARBA00022955"/>
    </source>
</evidence>
<evidence type="ECO:0000256" key="2">
    <source>
        <dbReference type="ARBA" id="ARBA00012296"/>
    </source>
</evidence>
<dbReference type="GO" id="GO:0006695">
    <property type="term" value="P:cholesterol biosynthetic process"/>
    <property type="evidence" value="ECO:0007669"/>
    <property type="project" value="UniProtKB-UniPathway"/>
</dbReference>
<dbReference type="Proteomes" id="UP000009168">
    <property type="component" value="Unassembled WGS sequence"/>
</dbReference>
<dbReference type="InterPro" id="IPR041431">
    <property type="entry name" value="Mvd1_C"/>
</dbReference>
<dbReference type="GO" id="GO:0019287">
    <property type="term" value="P:isopentenyl diphosphate biosynthetic process, mevalonate pathway"/>
    <property type="evidence" value="ECO:0007669"/>
    <property type="project" value="UniProtKB-UniRule"/>
</dbReference>
<evidence type="ECO:0000256" key="10">
    <source>
        <dbReference type="ARBA" id="ARBA00023221"/>
    </source>
</evidence>
<dbReference type="EC" id="4.1.1.33" evidence="2 12"/>
<feature type="domain" description="Diphosphomevalonate decarboxylase-like N-terminal" evidence="15">
    <location>
        <begin position="19"/>
        <end position="194"/>
    </location>
</feature>
<gene>
    <name evidence="16" type="ORF">TTHERM_00849200</name>
</gene>
<keyword evidence="13" id="KW-0153">Cholesterol metabolism</keyword>
<evidence type="ECO:0000256" key="1">
    <source>
        <dbReference type="ARBA" id="ARBA00008831"/>
    </source>
</evidence>
<evidence type="ECO:0000259" key="14">
    <source>
        <dbReference type="Pfam" id="PF18376"/>
    </source>
</evidence>
<dbReference type="PANTHER" id="PTHR10977:SF3">
    <property type="entry name" value="DIPHOSPHOMEVALONATE DECARBOXYLASE"/>
    <property type="match status" value="1"/>
</dbReference>
<dbReference type="STRING" id="312017.Q23R64"/>
<keyword evidence="13" id="KW-0152">Cholesterol biosynthesis</keyword>
<keyword evidence="7 13" id="KW-0756">Sterol biosynthesis</keyword>
<keyword evidence="9 13" id="KW-1207">Sterol metabolism</keyword>
<evidence type="ECO:0000313" key="17">
    <source>
        <dbReference type="Proteomes" id="UP000009168"/>
    </source>
</evidence>
<dbReference type="KEGG" id="tet:TTHERM_00849200"/>
<dbReference type="UniPathway" id="UPA00063"/>
<dbReference type="Pfam" id="PF22700">
    <property type="entry name" value="MVD-like_N"/>
    <property type="match status" value="1"/>
</dbReference>
<reference evidence="17" key="1">
    <citation type="journal article" date="2006" name="PLoS Biol.">
        <title>Macronuclear genome sequence of the ciliate Tetrahymena thermophila, a model eukaryote.</title>
        <authorList>
            <person name="Eisen J.A."/>
            <person name="Coyne R.S."/>
            <person name="Wu M."/>
            <person name="Wu D."/>
            <person name="Thiagarajan M."/>
            <person name="Wortman J.R."/>
            <person name="Badger J.H."/>
            <person name="Ren Q."/>
            <person name="Amedeo P."/>
            <person name="Jones K.M."/>
            <person name="Tallon L.J."/>
            <person name="Delcher A.L."/>
            <person name="Salzberg S.L."/>
            <person name="Silva J.C."/>
            <person name="Haas B.J."/>
            <person name="Majoros W.H."/>
            <person name="Farzad M."/>
            <person name="Carlton J.M."/>
            <person name="Smith R.K. Jr."/>
            <person name="Garg J."/>
            <person name="Pearlman R.E."/>
            <person name="Karrer K.M."/>
            <person name="Sun L."/>
            <person name="Manning G."/>
            <person name="Elde N.C."/>
            <person name="Turkewitz A.P."/>
            <person name="Asai D.J."/>
            <person name="Wilkes D.E."/>
            <person name="Wang Y."/>
            <person name="Cai H."/>
            <person name="Collins K."/>
            <person name="Stewart B.A."/>
            <person name="Lee S.R."/>
            <person name="Wilamowska K."/>
            <person name="Weinberg Z."/>
            <person name="Ruzzo W.L."/>
            <person name="Wloga D."/>
            <person name="Gaertig J."/>
            <person name="Frankel J."/>
            <person name="Tsao C.-C."/>
            <person name="Gorovsky M.A."/>
            <person name="Keeling P.J."/>
            <person name="Waller R.F."/>
            <person name="Patron N.J."/>
            <person name="Cherry J.M."/>
            <person name="Stover N.A."/>
            <person name="Krieger C.J."/>
            <person name="del Toro C."/>
            <person name="Ryder H.F."/>
            <person name="Williamson S.C."/>
            <person name="Barbeau R.A."/>
            <person name="Hamilton E.P."/>
            <person name="Orias E."/>
        </authorList>
    </citation>
    <scope>NUCLEOTIDE SEQUENCE [LARGE SCALE GENOMIC DNA]</scope>
    <source>
        <strain evidence="17">SB210</strain>
    </source>
</reference>
<dbReference type="InterPro" id="IPR005935">
    <property type="entry name" value="Mev_decarb"/>
</dbReference>
<dbReference type="SUPFAM" id="SSF54211">
    <property type="entry name" value="Ribosomal protein S5 domain 2-like"/>
    <property type="match status" value="1"/>
</dbReference>
<dbReference type="SUPFAM" id="SSF55060">
    <property type="entry name" value="GHMP Kinase, C-terminal domain"/>
    <property type="match status" value="1"/>
</dbReference>
<evidence type="ECO:0000259" key="15">
    <source>
        <dbReference type="Pfam" id="PF22700"/>
    </source>
</evidence>
<dbReference type="AlphaFoldDB" id="Q23R64"/>
<keyword evidence="6 13" id="KW-0752">Steroid biosynthesis</keyword>
<keyword evidence="3 13" id="KW-0444">Lipid biosynthesis</keyword>
<dbReference type="Pfam" id="PF18376">
    <property type="entry name" value="MDD_C"/>
    <property type="match status" value="1"/>
</dbReference>
<evidence type="ECO:0000256" key="9">
    <source>
        <dbReference type="ARBA" id="ARBA00023166"/>
    </source>
</evidence>
<comment type="pathway">
    <text evidence="13">Steroid biosynthesis; cholesterol biosynthesis.</text>
</comment>
<dbReference type="Gene3D" id="3.30.230.10">
    <property type="match status" value="1"/>
</dbReference>
<comment type="similarity">
    <text evidence="1 12 13">Belongs to the diphosphomevalonate decarboxylase family.</text>
</comment>
<keyword evidence="8 12" id="KW-0443">Lipid metabolism</keyword>
<dbReference type="GeneID" id="7834854"/>
<evidence type="ECO:0000256" key="13">
    <source>
        <dbReference type="RuleBase" id="RU363086"/>
    </source>
</evidence>
<name>Q23R64_TETTS</name>
<dbReference type="RefSeq" id="XP_001019222.1">
    <property type="nucleotide sequence ID" value="XM_001019222.3"/>
</dbReference>
<evidence type="ECO:0000256" key="3">
    <source>
        <dbReference type="ARBA" id="ARBA00022516"/>
    </source>
</evidence>
<evidence type="ECO:0000313" key="16">
    <source>
        <dbReference type="EMBL" id="EAR98977.1"/>
    </source>
</evidence>
<dbReference type="InterPro" id="IPR020568">
    <property type="entry name" value="Ribosomal_Su5_D2-typ_SF"/>
</dbReference>
<dbReference type="InterPro" id="IPR014721">
    <property type="entry name" value="Ribsml_uS5_D2-typ_fold_subgr"/>
</dbReference>
<dbReference type="PANTHER" id="PTHR10977">
    <property type="entry name" value="DIPHOSPHOMEVALONATE DECARBOXYLASE"/>
    <property type="match status" value="1"/>
</dbReference>
<dbReference type="InterPro" id="IPR053859">
    <property type="entry name" value="MVD-like_N"/>
</dbReference>
<dbReference type="OMA" id="LTLHAMM"/>
<keyword evidence="5 12" id="KW-0067">ATP-binding</keyword>
<dbReference type="GO" id="GO:0005524">
    <property type="term" value="F:ATP binding"/>
    <property type="evidence" value="ECO:0007669"/>
    <property type="project" value="UniProtKB-UniRule"/>
</dbReference>
<dbReference type="PIRSF" id="PIRSF015950">
    <property type="entry name" value="Mev_P_decrbx"/>
    <property type="match status" value="1"/>
</dbReference>
<dbReference type="HOGENOM" id="CLU_040369_4_2_1"/>